<comment type="similarity">
    <text evidence="6">Belongs to the alphaherpesvirinae glycoprotein E family.</text>
</comment>
<evidence type="ECO:0000256" key="4">
    <source>
        <dbReference type="ARBA" id="ARBA00004402"/>
    </source>
</evidence>
<keyword evidence="17 21" id="KW-0472">Membrane</keyword>
<evidence type="ECO:0000256" key="3">
    <source>
        <dbReference type="ARBA" id="ARBA00004315"/>
    </source>
</evidence>
<comment type="subcellular location">
    <subcellularLocation>
        <location evidence="1">Host Golgi apparatus membrane</location>
        <topology evidence="1">Single-pass membrane protein</topology>
    </subcellularLocation>
    <subcellularLocation>
        <location evidence="3">Host cell junction</location>
    </subcellularLocation>
    <subcellularLocation>
        <location evidence="4">Host cell membrane</location>
        <topology evidence="4">Single-pass type I membrane protein</topology>
    </subcellularLocation>
    <subcellularLocation>
        <location evidence="2">Host endosome membrane</location>
        <topology evidence="2">Single-pass membrane protein</topology>
    </subcellularLocation>
    <subcellularLocation>
        <location evidence="5">Virion membrane</location>
        <topology evidence="5">Single-pass type I membrane protein</topology>
    </subcellularLocation>
</comment>
<reference evidence="23" key="1">
    <citation type="submission" date="2018-06" db="EMBL/GenBank/DDBJ databases">
        <title>Metagenomic Sequencing for Combined Detection of RNA and DNA Viruses in Respiratory Samples From Pediatric Patients.</title>
        <authorList>
            <person name="van Boheemen S."/>
            <person name="van Rijn-Klink A.L."/>
            <person name="Pappas N."/>
            <person name="Carbo E.C."/>
            <person name="van 't Hof P."/>
            <person name="Vorderman R.H.P."/>
            <person name="Mei H."/>
            <person name="Claas E.C.J."/>
            <person name="Kroes A.C.M."/>
            <person name="de Vries J.J.C."/>
        </authorList>
    </citation>
    <scope>NUCLEOTIDE SEQUENCE [LARGE SCALE GENOMIC DNA]</scope>
</reference>
<dbReference type="GO" id="GO:0044178">
    <property type="term" value="C:host cell Golgi membrane"/>
    <property type="evidence" value="ECO:0007669"/>
    <property type="project" value="UniProtKB-SubCell"/>
</dbReference>
<evidence type="ECO:0000256" key="16">
    <source>
        <dbReference type="ARBA" id="ARBA00023081"/>
    </source>
</evidence>
<evidence type="ECO:0000256" key="12">
    <source>
        <dbReference type="ARBA" id="ARBA00022870"/>
    </source>
</evidence>
<dbReference type="KEGG" id="vg:80531912"/>
<keyword evidence="12" id="KW-1043">Host membrane</keyword>
<evidence type="ECO:0000256" key="18">
    <source>
        <dbReference type="ARBA" id="ARBA00023180"/>
    </source>
</evidence>
<dbReference type="GO" id="GO:0019031">
    <property type="term" value="C:viral envelope"/>
    <property type="evidence" value="ECO:0007669"/>
    <property type="project" value="UniProtKB-KW"/>
</dbReference>
<evidence type="ECO:0000256" key="9">
    <source>
        <dbReference type="ARBA" id="ARBA00022692"/>
    </source>
</evidence>
<keyword evidence="13" id="KW-0261">Viral envelope protein</keyword>
<dbReference type="Proteomes" id="UP000326297">
    <property type="component" value="Segment"/>
</dbReference>
<dbReference type="GO" id="GO:0044175">
    <property type="term" value="C:host cell endosome membrane"/>
    <property type="evidence" value="ECO:0007669"/>
    <property type="project" value="UniProtKB-SubCell"/>
</dbReference>
<sequence length="531" mass="60565">MFSSLFILIASMLSVRVTFSSVHHVVVSEGSGFMVDGYSINPPLDKSKKITRGWVFSKTPYSYCKDGITLAKVCVDRNICDEDIILNKRCSIKTINYPLSLAMFSIFNETVERKNDVYFINDTIFPIITANKSGINIKHALVNNSGVYTLYENSDNGWSHQSVFWVTVNPKQKDVVVNKPKPPAVKKHGGFFHLKNYHSHVYVIKDSFKIELHLESEIYDKEFTANVDWYYMKTNTDCPVFHIYETCIFHPHARSCLNPSNPTCSFTSPLRATSIVNRSYFKCEPKKNWTSNCVNSHTINTVEYIKQESNNVDLIFSNTPSDASGLYVFVLRYNGHPEIWTYTLVSTVENFVNVIKDVTRPHLSDVQIDHDKEHSTPIPTESTTHHTAKTSSWTKNYITFVAVISCTAVIILILIVIFGCVQYFGLNRKPYEILNPFGTVYTSLPTNEKDILQFEKVTDSDSLSDDSFDSDSDEEVSDLSNRRTSSLPEKGVKEKSGYTIWFNEDLEESSKKKLSQPDYTKVVKRLKSILK</sequence>
<comment type="function">
    <text evidence="19">In epithelial cells, the heterodimer gE/gI is required for the cell-to-cell spread of the virus, by sorting nascent virions to cell junctions. Once the virus reaches the cell junctions, virus particles can spread to adjacent cells extremely rapidly through interactions with cellular receptors that accumulate at these junctions. Implicated in basolateral spread in polarized cells. In neuronal cells, gE/gI is essential for the anterograde spread of the infection throughout the host nervous system. Together with US9, the heterodimer gE/gI is involved in the sorting and transport of viral structural components toward axon tips.</text>
</comment>
<evidence type="ECO:0000256" key="10">
    <source>
        <dbReference type="ARBA" id="ARBA00022812"/>
    </source>
</evidence>
<evidence type="ECO:0000256" key="6">
    <source>
        <dbReference type="ARBA" id="ARBA00008101"/>
    </source>
</evidence>
<dbReference type="InterPro" id="IPR013783">
    <property type="entry name" value="Ig-like_fold"/>
</dbReference>
<evidence type="ECO:0000256" key="11">
    <source>
        <dbReference type="ARBA" id="ARBA00022844"/>
    </source>
</evidence>
<dbReference type="SUPFAM" id="SSF48726">
    <property type="entry name" value="Immunoglobulin"/>
    <property type="match status" value="1"/>
</dbReference>
<evidence type="ECO:0000313" key="23">
    <source>
        <dbReference type="EMBL" id="QBN85185.1"/>
    </source>
</evidence>
<evidence type="ECO:0000256" key="5">
    <source>
        <dbReference type="ARBA" id="ARBA00004563"/>
    </source>
</evidence>
<protein>
    <recommendedName>
        <fullName evidence="7">Envelope glycoprotein E</fullName>
    </recommendedName>
</protein>
<dbReference type="Gene3D" id="2.60.40.10">
    <property type="entry name" value="Immunoglobulins"/>
    <property type="match status" value="1"/>
</dbReference>
<feature type="domain" description="Envelope glycoprotein E Fc-binding" evidence="22">
    <location>
        <begin position="192"/>
        <end position="361"/>
    </location>
</feature>
<keyword evidence="9 21" id="KW-0812">Transmembrane</keyword>
<keyword evidence="8" id="KW-1032">Host cell membrane</keyword>
<evidence type="ECO:0000256" key="8">
    <source>
        <dbReference type="ARBA" id="ARBA00022511"/>
    </source>
</evidence>
<keyword evidence="10" id="KW-1040">Host Golgi apparatus</keyword>
<name>A0A482F5G5_9ALPH</name>
<evidence type="ECO:0000256" key="14">
    <source>
        <dbReference type="ARBA" id="ARBA00022989"/>
    </source>
</evidence>
<keyword evidence="11" id="KW-0946">Virion</keyword>
<dbReference type="Pfam" id="PF02480">
    <property type="entry name" value="Herpes_gE"/>
    <property type="match status" value="1"/>
</dbReference>
<evidence type="ECO:0000259" key="22">
    <source>
        <dbReference type="Pfam" id="PF02480"/>
    </source>
</evidence>
<proteinExistence type="inferred from homology"/>
<keyword evidence="24" id="KW-1185">Reference proteome</keyword>
<dbReference type="RefSeq" id="YP_010794897.1">
    <property type="nucleotide sequence ID" value="NC_075562.1"/>
</dbReference>
<dbReference type="EMBL" id="MH509440">
    <property type="protein sequence ID" value="QBN85185.1"/>
    <property type="molecule type" value="Genomic_DNA"/>
</dbReference>
<dbReference type="GO" id="GO:0044156">
    <property type="term" value="C:host cell junction"/>
    <property type="evidence" value="ECO:0007669"/>
    <property type="project" value="UniProtKB-SubCell"/>
</dbReference>
<feature type="compositionally biased region" description="Acidic residues" evidence="20">
    <location>
        <begin position="462"/>
        <end position="477"/>
    </location>
</feature>
<accession>A0A482F5G5</accession>
<evidence type="ECO:0000256" key="13">
    <source>
        <dbReference type="ARBA" id="ARBA00022879"/>
    </source>
</evidence>
<dbReference type="GeneID" id="80531912"/>
<dbReference type="InterPro" id="IPR003404">
    <property type="entry name" value="Herpes_glycopE_Fc"/>
</dbReference>
<evidence type="ECO:0000256" key="1">
    <source>
        <dbReference type="ARBA" id="ARBA00004152"/>
    </source>
</evidence>
<dbReference type="InterPro" id="IPR036179">
    <property type="entry name" value="Ig-like_dom_sf"/>
</dbReference>
<evidence type="ECO:0000256" key="20">
    <source>
        <dbReference type="SAM" id="MobiDB-lite"/>
    </source>
</evidence>
<gene>
    <name evidence="23" type="primary">Us8</name>
</gene>
<evidence type="ECO:0000256" key="15">
    <source>
        <dbReference type="ARBA" id="ARBA00023046"/>
    </source>
</evidence>
<feature type="transmembrane region" description="Helical" evidence="21">
    <location>
        <begin position="397"/>
        <end position="421"/>
    </location>
</feature>
<feature type="region of interest" description="Disordered" evidence="20">
    <location>
        <begin position="461"/>
        <end position="492"/>
    </location>
</feature>
<evidence type="ECO:0000256" key="19">
    <source>
        <dbReference type="ARBA" id="ARBA00025134"/>
    </source>
</evidence>
<evidence type="ECO:0000313" key="24">
    <source>
        <dbReference type="Proteomes" id="UP000326297"/>
    </source>
</evidence>
<organism evidence="23 24">
    <name type="scientific">Phocid alphaherpesvirus 1</name>
    <dbReference type="NCBI Taxonomy" id="47418"/>
    <lineage>
        <taxon>Viruses</taxon>
        <taxon>Duplodnaviria</taxon>
        <taxon>Heunggongvirae</taxon>
        <taxon>Peploviricota</taxon>
        <taxon>Herviviricetes</taxon>
        <taxon>Herpesvirales</taxon>
        <taxon>Orthoherpesviridae</taxon>
        <taxon>Alphaherpesvirinae</taxon>
        <taxon>Varicellovirus</taxon>
        <taxon>Varicellovirus phocidalpha1</taxon>
    </lineage>
</organism>
<keyword evidence="16" id="KW-1031">Host cell junction</keyword>
<evidence type="ECO:0000256" key="7">
    <source>
        <dbReference type="ARBA" id="ARBA00013988"/>
    </source>
</evidence>
<dbReference type="GO" id="GO:0055036">
    <property type="term" value="C:virion membrane"/>
    <property type="evidence" value="ECO:0007669"/>
    <property type="project" value="UniProtKB-SubCell"/>
</dbReference>
<evidence type="ECO:0000256" key="2">
    <source>
        <dbReference type="ARBA" id="ARBA00004235"/>
    </source>
</evidence>
<keyword evidence="15" id="KW-1039">Host endosome</keyword>
<keyword evidence="14 21" id="KW-1133">Transmembrane helix</keyword>
<evidence type="ECO:0000256" key="17">
    <source>
        <dbReference type="ARBA" id="ARBA00023136"/>
    </source>
</evidence>
<evidence type="ECO:0000256" key="21">
    <source>
        <dbReference type="SAM" id="Phobius"/>
    </source>
</evidence>
<keyword evidence="18" id="KW-0325">Glycoprotein</keyword>